<organism evidence="2 3">
    <name type="scientific">Wohlfahrtiimonas chitiniclastica</name>
    <dbReference type="NCBI Taxonomy" id="400946"/>
    <lineage>
        <taxon>Bacteria</taxon>
        <taxon>Pseudomonadati</taxon>
        <taxon>Pseudomonadota</taxon>
        <taxon>Gammaproteobacteria</taxon>
        <taxon>Cardiobacteriales</taxon>
        <taxon>Ignatzschineriaceae</taxon>
        <taxon>Wohlfahrtiimonas</taxon>
    </lineage>
</organism>
<name>A0AB35C0G5_9GAMM</name>
<accession>A0AB35C0G5</accession>
<proteinExistence type="predicted"/>
<dbReference type="SUPFAM" id="SSF81901">
    <property type="entry name" value="HCP-like"/>
    <property type="match status" value="2"/>
</dbReference>
<dbReference type="PANTHER" id="PTHR45011:SF1">
    <property type="entry name" value="DAP3-BINDING CELL DEATH ENHANCER 1"/>
    <property type="match status" value="1"/>
</dbReference>
<evidence type="ECO:0000313" key="3">
    <source>
        <dbReference type="Proteomes" id="UP000680020"/>
    </source>
</evidence>
<dbReference type="PANTHER" id="PTHR45011">
    <property type="entry name" value="DAP3-BINDING CELL DEATH ENHANCER 1"/>
    <property type="match status" value="1"/>
</dbReference>
<feature type="transmembrane region" description="Helical" evidence="1">
    <location>
        <begin position="6"/>
        <end position="23"/>
    </location>
</feature>
<dbReference type="InterPro" id="IPR052748">
    <property type="entry name" value="ISR_Activator"/>
</dbReference>
<dbReference type="InterPro" id="IPR011990">
    <property type="entry name" value="TPR-like_helical_dom_sf"/>
</dbReference>
<keyword evidence="1" id="KW-0812">Transmembrane</keyword>
<protein>
    <submittedName>
        <fullName evidence="2">SEL1-like repeat protein</fullName>
    </submittedName>
</protein>
<keyword evidence="1" id="KW-1133">Transmembrane helix</keyword>
<dbReference type="EMBL" id="JAGIBU010000001">
    <property type="protein sequence ID" value="MBS7823878.1"/>
    <property type="molecule type" value="Genomic_DNA"/>
</dbReference>
<reference evidence="2" key="1">
    <citation type="submission" date="2021-03" db="EMBL/GenBank/DDBJ databases">
        <title>Identification and antibiotic profiling of Wohlfahrtiimonas chitiniclastica, an underestimated human pathogen.</title>
        <authorList>
            <person name="Kopf A."/>
            <person name="Bunk B."/>
            <person name="Coldewey S."/>
            <person name="Gunzer F."/>
            <person name="Riedel T."/>
            <person name="Schroettner P."/>
        </authorList>
    </citation>
    <scope>NUCLEOTIDE SEQUENCE</scope>
    <source>
        <strain evidence="2">DSM 100917</strain>
    </source>
</reference>
<dbReference type="Pfam" id="PF08238">
    <property type="entry name" value="Sel1"/>
    <property type="match status" value="8"/>
</dbReference>
<dbReference type="RefSeq" id="WP_213403305.1">
    <property type="nucleotide sequence ID" value="NZ_JAGIBT010000001.1"/>
</dbReference>
<dbReference type="Proteomes" id="UP000680020">
    <property type="component" value="Unassembled WGS sequence"/>
</dbReference>
<dbReference type="Gene3D" id="1.25.40.10">
    <property type="entry name" value="Tetratricopeptide repeat domain"/>
    <property type="match status" value="2"/>
</dbReference>
<evidence type="ECO:0000256" key="1">
    <source>
        <dbReference type="SAM" id="Phobius"/>
    </source>
</evidence>
<evidence type="ECO:0000313" key="2">
    <source>
        <dbReference type="EMBL" id="MBS7823878.1"/>
    </source>
</evidence>
<keyword evidence="1" id="KW-0472">Membrane</keyword>
<dbReference type="AlphaFoldDB" id="A0AB35C0G5"/>
<comment type="caution">
    <text evidence="2">The sequence shown here is derived from an EMBL/GenBank/DDBJ whole genome shotgun (WGS) entry which is preliminary data.</text>
</comment>
<dbReference type="InterPro" id="IPR006597">
    <property type="entry name" value="Sel1-like"/>
</dbReference>
<dbReference type="SMART" id="SM00671">
    <property type="entry name" value="SEL1"/>
    <property type="match status" value="7"/>
</dbReference>
<sequence length="404" mass="46044">MRNSTLLIGAYAGIAGFFLYMTLHNDGGEQDYLSDIVLTKANDAPLSEMPMATHLVVDEIDVLDVSLSDDEWIDEAEVMLASNDPSEIARGLGILNRLAKDNQPRANELLAIMYDQGIRLPKDVKKAFDHYERAALHGSENANIYLFNHYLDHPTPSDQHYQKARDWFIKATEFQRNPIADYGLAYMYEVGLGVPVDLNQALKYYQNAADENFPLAYERLGNLYLQENDRTRISEALLLFQRAANEDMPSAQYKLGYMYEEGLGTKQDYETAQFWYQKAANNQFPLAEVALGRLYEHGFGVEKDNRRAYDYYRSAAEAGNIEAQNCVARAFERGIGVDKDLERAIYWYGEAAQKDDSNAQYNLGRIFEEYPEVRNLDEAKAWYQKAAKANVTEAQTALERLSTK</sequence>
<gene>
    <name evidence="2" type="ORF">J7561_01515</name>
</gene>